<sequence length="365" mass="40235">MKLLVGLALGLMVLTSCGSEVADTTKNGEQKAPVADVAAWQMPDTASYAKYGKAKLSDYHFFEGKLANLNPADRVFPYDINSPLFTDYALKKRFIYLPEGAEITYNSDEVLEFPVGSVLIKNFYYSDEQLTEGEGKIIETRLLIHEGNGWKALAYIWNDEQTDAFIEITGKKVPVQLAAQGTIDYSVPNMLQCKSCHDRNGKITPIGPSARQLNKPAGDGDNQLTKLVNQGWLKGAPPAAEWPQLIQWEDDAASLNERARAYLEINCGHCHRNDGPAKNSGLDLTTKAHEAHAMGIFKAPVAAGKGSGGLKYDIVPGQPDQSILIYRMQSNDPAIMMPELGRSIVHEEGVELIKNWIQQLEKDKV</sequence>
<evidence type="ECO:0000313" key="3">
    <source>
        <dbReference type="Proteomes" id="UP000798808"/>
    </source>
</evidence>
<comment type="caution">
    <text evidence="2">The sequence shown here is derived from an EMBL/GenBank/DDBJ whole genome shotgun (WGS) entry which is preliminary data.</text>
</comment>
<protein>
    <recommendedName>
        <fullName evidence="4">Cytochrome c domain-containing protein</fullName>
    </recommendedName>
</protein>
<dbReference type="NCBIfam" id="TIGR03806">
    <property type="entry name" value="chp_HNE_0200"/>
    <property type="match status" value="1"/>
</dbReference>
<proteinExistence type="predicted"/>
<keyword evidence="1" id="KW-0732">Signal</keyword>
<accession>A0ABW9RSU1</accession>
<reference evidence="2 3" key="1">
    <citation type="submission" date="2019-02" db="EMBL/GenBank/DDBJ databases">
        <authorList>
            <person name="Goldberg S.R."/>
            <person name="Haltli B.A."/>
            <person name="Correa H."/>
            <person name="Russell K.G."/>
        </authorList>
    </citation>
    <scope>NUCLEOTIDE SEQUENCE [LARGE SCALE GENOMIC DNA]</scope>
    <source>
        <strain evidence="2 3">JCM 16186</strain>
    </source>
</reference>
<evidence type="ECO:0000256" key="1">
    <source>
        <dbReference type="SAM" id="SignalP"/>
    </source>
</evidence>
<dbReference type="PROSITE" id="PS51257">
    <property type="entry name" value="PROKAR_LIPOPROTEIN"/>
    <property type="match status" value="1"/>
</dbReference>
<dbReference type="RefSeq" id="WP_155174078.1">
    <property type="nucleotide sequence ID" value="NZ_BAAAFL010000029.1"/>
</dbReference>
<dbReference type="InterPro" id="IPR022269">
    <property type="entry name" value="SO_2930-like_C"/>
</dbReference>
<dbReference type="Proteomes" id="UP000798808">
    <property type="component" value="Unassembled WGS sequence"/>
</dbReference>
<gene>
    <name evidence="2" type="ORF">E1163_19105</name>
</gene>
<keyword evidence="3" id="KW-1185">Reference proteome</keyword>
<organism evidence="2 3">
    <name type="scientific">Fulvivirga kasyanovii</name>
    <dbReference type="NCBI Taxonomy" id="396812"/>
    <lineage>
        <taxon>Bacteria</taxon>
        <taxon>Pseudomonadati</taxon>
        <taxon>Bacteroidota</taxon>
        <taxon>Cytophagia</taxon>
        <taxon>Cytophagales</taxon>
        <taxon>Fulvivirgaceae</taxon>
        <taxon>Fulvivirga</taxon>
    </lineage>
</organism>
<feature type="signal peptide" evidence="1">
    <location>
        <begin position="1"/>
        <end position="22"/>
    </location>
</feature>
<evidence type="ECO:0008006" key="4">
    <source>
        <dbReference type="Google" id="ProtNLM"/>
    </source>
</evidence>
<name>A0ABW9RSU1_9BACT</name>
<dbReference type="EMBL" id="SMLW01000611">
    <property type="protein sequence ID" value="MTI27073.1"/>
    <property type="molecule type" value="Genomic_DNA"/>
</dbReference>
<evidence type="ECO:0000313" key="2">
    <source>
        <dbReference type="EMBL" id="MTI27073.1"/>
    </source>
</evidence>
<feature type="chain" id="PRO_5046089038" description="Cytochrome c domain-containing protein" evidence="1">
    <location>
        <begin position="23"/>
        <end position="365"/>
    </location>
</feature>